<dbReference type="SUPFAM" id="SSF52821">
    <property type="entry name" value="Rhodanese/Cell cycle control phosphatase"/>
    <property type="match status" value="1"/>
</dbReference>
<dbReference type="PROSITE" id="PS50206">
    <property type="entry name" value="RHODANESE_3"/>
    <property type="match status" value="1"/>
</dbReference>
<dbReference type="Gene3D" id="3.40.250.10">
    <property type="entry name" value="Rhodanese-like domain"/>
    <property type="match status" value="1"/>
</dbReference>
<dbReference type="InterPro" id="IPR001763">
    <property type="entry name" value="Rhodanese-like_dom"/>
</dbReference>
<proteinExistence type="predicted"/>
<dbReference type="InterPro" id="IPR050229">
    <property type="entry name" value="GlpE_sulfurtransferase"/>
</dbReference>
<feature type="domain" description="Rhodanese" evidence="1">
    <location>
        <begin position="21"/>
        <end position="118"/>
    </location>
</feature>
<name>A0A6B0YYB9_9CHLR</name>
<protein>
    <submittedName>
        <fullName evidence="2">Rhodanese</fullName>
    </submittedName>
</protein>
<sequence length="123" mass="13810">MPNPYGAPEVSVHDVTAKQKEGTKFFLVDVRELKELELATLPEGEFISMPLSDLRERRLDAVPDKLRQNKDTDVVLFCHKGLRSAQVTVFLRQQGWSNAVSMDGGIDAWAEEIDDSVGRYTST</sequence>
<comment type="caution">
    <text evidence="2">The sequence shown here is derived from an EMBL/GenBank/DDBJ whole genome shotgun (WGS) entry which is preliminary data.</text>
</comment>
<dbReference type="PANTHER" id="PTHR43031:SF17">
    <property type="entry name" value="SULFURTRANSFERASE YTWF-RELATED"/>
    <property type="match status" value="1"/>
</dbReference>
<reference evidence="2" key="1">
    <citation type="submission" date="2019-09" db="EMBL/GenBank/DDBJ databases">
        <title>Characterisation of the sponge microbiome using genome-centric metagenomics.</title>
        <authorList>
            <person name="Engelberts J.P."/>
            <person name="Robbins S.J."/>
            <person name="De Goeij J.M."/>
            <person name="Aranda M."/>
            <person name="Bell S.C."/>
            <person name="Webster N.S."/>
        </authorList>
    </citation>
    <scope>NUCLEOTIDE SEQUENCE</scope>
    <source>
        <strain evidence="2">SB0664_bin_27</strain>
    </source>
</reference>
<dbReference type="PANTHER" id="PTHR43031">
    <property type="entry name" value="FAD-DEPENDENT OXIDOREDUCTASE"/>
    <property type="match status" value="1"/>
</dbReference>
<evidence type="ECO:0000313" key="2">
    <source>
        <dbReference type="EMBL" id="MXY96050.1"/>
    </source>
</evidence>
<dbReference type="InterPro" id="IPR036873">
    <property type="entry name" value="Rhodanese-like_dom_sf"/>
</dbReference>
<gene>
    <name evidence="2" type="ORF">F4Y42_21625</name>
</gene>
<organism evidence="2">
    <name type="scientific">Caldilineaceae bacterium SB0664_bin_27</name>
    <dbReference type="NCBI Taxonomy" id="2605260"/>
    <lineage>
        <taxon>Bacteria</taxon>
        <taxon>Bacillati</taxon>
        <taxon>Chloroflexota</taxon>
        <taxon>Caldilineae</taxon>
        <taxon>Caldilineales</taxon>
        <taxon>Caldilineaceae</taxon>
    </lineage>
</organism>
<dbReference type="Pfam" id="PF00581">
    <property type="entry name" value="Rhodanese"/>
    <property type="match status" value="1"/>
</dbReference>
<dbReference type="SMART" id="SM00450">
    <property type="entry name" value="RHOD"/>
    <property type="match status" value="1"/>
</dbReference>
<dbReference type="AlphaFoldDB" id="A0A6B0YYB9"/>
<evidence type="ECO:0000259" key="1">
    <source>
        <dbReference type="PROSITE" id="PS50206"/>
    </source>
</evidence>
<dbReference type="EMBL" id="VXRG01000185">
    <property type="protein sequence ID" value="MXY96050.1"/>
    <property type="molecule type" value="Genomic_DNA"/>
</dbReference>
<accession>A0A6B0YYB9</accession>